<evidence type="ECO:0000313" key="2">
    <source>
        <dbReference type="EMBL" id="MQM08146.1"/>
    </source>
</evidence>
<feature type="compositionally biased region" description="Low complexity" evidence="1">
    <location>
        <begin position="239"/>
        <end position="251"/>
    </location>
</feature>
<proteinExistence type="predicted"/>
<evidence type="ECO:0000256" key="1">
    <source>
        <dbReference type="SAM" id="MobiDB-lite"/>
    </source>
</evidence>
<dbReference type="OrthoDB" id="678233at2759"/>
<dbReference type="AlphaFoldDB" id="A0A843WKC4"/>
<keyword evidence="3" id="KW-1185">Reference proteome</keyword>
<name>A0A843WKC4_COLES</name>
<sequence>MRDFASCYNEHAVKVSDSSCSDTGNATSAREPFVQRSVTCFYRTKLSTRGEFLVRVTWSNSLVRQGFSLGVEEDLRSHPQHVRHKLVHDGKGEPVIRLGRLHCGGLLGHLLCQIRCWTGARRGFLRRGHHGRGARPPARGVVLALVIHVRRLRWNFRENQTIFVDGVAVDMIWDVHDDASPGYTAYMFRERGALEYVPTTRAKTTPRCPPAIGLAQRRPPRRTMPGGPRLRAVDTERQSAASPSMGSGASGEANQEKEVAKEVSKEVEGQGQSGQRRRRWAQTHSGHTDVLRWDGYGFAVN</sequence>
<accession>A0A843WKC4</accession>
<gene>
    <name evidence="2" type="ORF">Taro_041001</name>
</gene>
<reference evidence="2" key="1">
    <citation type="submission" date="2017-07" db="EMBL/GenBank/DDBJ databases">
        <title>Taro Niue Genome Assembly and Annotation.</title>
        <authorList>
            <person name="Atibalentja N."/>
            <person name="Keating K."/>
            <person name="Fields C.J."/>
        </authorList>
    </citation>
    <scope>NUCLEOTIDE SEQUENCE</scope>
    <source>
        <strain evidence="2">Niue_2</strain>
        <tissue evidence="2">Leaf</tissue>
    </source>
</reference>
<dbReference type="PANTHER" id="PTHR31972:SF48">
    <property type="entry name" value="OS04G0407500 PROTEIN"/>
    <property type="match status" value="1"/>
</dbReference>
<dbReference type="InterPro" id="IPR008586">
    <property type="entry name" value="DUF868_pln"/>
</dbReference>
<organism evidence="2 3">
    <name type="scientific">Colocasia esculenta</name>
    <name type="common">Wild taro</name>
    <name type="synonym">Arum esculentum</name>
    <dbReference type="NCBI Taxonomy" id="4460"/>
    <lineage>
        <taxon>Eukaryota</taxon>
        <taxon>Viridiplantae</taxon>
        <taxon>Streptophyta</taxon>
        <taxon>Embryophyta</taxon>
        <taxon>Tracheophyta</taxon>
        <taxon>Spermatophyta</taxon>
        <taxon>Magnoliopsida</taxon>
        <taxon>Liliopsida</taxon>
        <taxon>Araceae</taxon>
        <taxon>Aroideae</taxon>
        <taxon>Colocasieae</taxon>
        <taxon>Colocasia</taxon>
    </lineage>
</organism>
<feature type="region of interest" description="Disordered" evidence="1">
    <location>
        <begin position="201"/>
        <end position="285"/>
    </location>
</feature>
<evidence type="ECO:0000313" key="3">
    <source>
        <dbReference type="Proteomes" id="UP000652761"/>
    </source>
</evidence>
<dbReference type="Proteomes" id="UP000652761">
    <property type="component" value="Unassembled WGS sequence"/>
</dbReference>
<dbReference type="PANTHER" id="PTHR31972">
    <property type="entry name" value="EXPRESSED PROTEIN"/>
    <property type="match status" value="1"/>
</dbReference>
<protein>
    <submittedName>
        <fullName evidence="2">Uncharacterized protein</fullName>
    </submittedName>
</protein>
<dbReference type="Pfam" id="PF05910">
    <property type="entry name" value="DUF868"/>
    <property type="match status" value="1"/>
</dbReference>
<dbReference type="EMBL" id="NMUH01004042">
    <property type="protein sequence ID" value="MQM08146.1"/>
    <property type="molecule type" value="Genomic_DNA"/>
</dbReference>
<comment type="caution">
    <text evidence="2">The sequence shown here is derived from an EMBL/GenBank/DDBJ whole genome shotgun (WGS) entry which is preliminary data.</text>
</comment>
<feature type="compositionally biased region" description="Basic and acidic residues" evidence="1">
    <location>
        <begin position="254"/>
        <end position="268"/>
    </location>
</feature>